<keyword evidence="3" id="KW-1185">Reference proteome</keyword>
<dbReference type="Proteomes" id="UP001501822">
    <property type="component" value="Unassembled WGS sequence"/>
</dbReference>
<protein>
    <recommendedName>
        <fullName evidence="4">ESAT-6 protein secretion system EspG family protein</fullName>
    </recommendedName>
</protein>
<evidence type="ECO:0008006" key="4">
    <source>
        <dbReference type="Google" id="ProtNLM"/>
    </source>
</evidence>
<accession>A0ABN0XI34</accession>
<dbReference type="EMBL" id="BAAABM010000064">
    <property type="protein sequence ID" value="GAA0364686.1"/>
    <property type="molecule type" value="Genomic_DNA"/>
</dbReference>
<feature type="region of interest" description="Disordered" evidence="1">
    <location>
        <begin position="90"/>
        <end position="112"/>
    </location>
</feature>
<name>A0ABN0XI34_9ACTN</name>
<proteinExistence type="predicted"/>
<gene>
    <name evidence="2" type="ORF">GCM10010151_63330</name>
</gene>
<evidence type="ECO:0000313" key="3">
    <source>
        <dbReference type="Proteomes" id="UP001501822"/>
    </source>
</evidence>
<dbReference type="RefSeq" id="WP_252803508.1">
    <property type="nucleotide sequence ID" value="NZ_BAAABM010000064.1"/>
</dbReference>
<reference evidence="2 3" key="1">
    <citation type="journal article" date="2019" name="Int. J. Syst. Evol. Microbiol.">
        <title>The Global Catalogue of Microorganisms (GCM) 10K type strain sequencing project: providing services to taxonomists for standard genome sequencing and annotation.</title>
        <authorList>
            <consortium name="The Broad Institute Genomics Platform"/>
            <consortium name="The Broad Institute Genome Sequencing Center for Infectious Disease"/>
            <person name="Wu L."/>
            <person name="Ma J."/>
        </authorList>
    </citation>
    <scope>NUCLEOTIDE SEQUENCE [LARGE SCALE GENOMIC DNA]</scope>
    <source>
        <strain evidence="2 3">JCM 3146</strain>
    </source>
</reference>
<organism evidence="2 3">
    <name type="scientific">Actinoallomurus spadix</name>
    <dbReference type="NCBI Taxonomy" id="79912"/>
    <lineage>
        <taxon>Bacteria</taxon>
        <taxon>Bacillati</taxon>
        <taxon>Actinomycetota</taxon>
        <taxon>Actinomycetes</taxon>
        <taxon>Streptosporangiales</taxon>
        <taxon>Thermomonosporaceae</taxon>
        <taxon>Actinoallomurus</taxon>
    </lineage>
</organism>
<sequence length="244" mass="26170">MGLADLDSVDLVTGPPGGDQGLWLVAGDWAPDREALEYVQLMIKVAGALAHAERLGNEGNRSTVLVHSTGEPPVSVLQFLWERDVAATIGSPSRPRPAKGRPARHPNLLDGTPDLGALQSANAAAFAATNGLDGSVESLELVDDALEERRRLHGLRADDEDEKFSDGDLIVLAGAYAGEVLRRHTRDATWWFGPPGRSGPLHLRAGLGHGTRVDVLGRVRAYLRRGSRESVQTMVSTLLTRLNA</sequence>
<comment type="caution">
    <text evidence="2">The sequence shown here is derived from an EMBL/GenBank/DDBJ whole genome shotgun (WGS) entry which is preliminary data.</text>
</comment>
<evidence type="ECO:0000256" key="1">
    <source>
        <dbReference type="SAM" id="MobiDB-lite"/>
    </source>
</evidence>
<evidence type="ECO:0000313" key="2">
    <source>
        <dbReference type="EMBL" id="GAA0364686.1"/>
    </source>
</evidence>